<reference evidence="2 3" key="1">
    <citation type="journal article" date="2015" name="Nature">
        <title>rRNA introns, odd ribosomes, and small enigmatic genomes across a large radiation of phyla.</title>
        <authorList>
            <person name="Brown C.T."/>
            <person name="Hug L.A."/>
            <person name="Thomas B.C."/>
            <person name="Sharon I."/>
            <person name="Castelle C.J."/>
            <person name="Singh A."/>
            <person name="Wilkins M.J."/>
            <person name="Williams K.H."/>
            <person name="Banfield J.F."/>
        </authorList>
    </citation>
    <scope>NUCLEOTIDE SEQUENCE [LARGE SCALE GENOMIC DNA]</scope>
</reference>
<feature type="transmembrane region" description="Helical" evidence="1">
    <location>
        <begin position="266"/>
        <end position="286"/>
    </location>
</feature>
<keyword evidence="1" id="KW-0812">Transmembrane</keyword>
<feature type="transmembrane region" description="Helical" evidence="1">
    <location>
        <begin position="199"/>
        <end position="219"/>
    </location>
</feature>
<proteinExistence type="predicted"/>
<evidence type="ECO:0000313" key="3">
    <source>
        <dbReference type="Proteomes" id="UP000034050"/>
    </source>
</evidence>
<feature type="transmembrane region" description="Helical" evidence="1">
    <location>
        <begin position="139"/>
        <end position="156"/>
    </location>
</feature>
<dbReference type="AlphaFoldDB" id="A0A0G1CNI6"/>
<sequence length="481" mass="55543">MKMNKRLWLIGAGIFLLAFFLRTYHFADRINFETDNTRDALVADYAKDHHKWPLIGQVTSAGPFYYGPWWYWFLSIVGRLPLGYLTYWYVAIVLSMIFIIITMAVGWEIGGIKLAVLAGIFASVSQAQVGNALSIWNPSIIPLLSLTSLFFLVRWFKYGKTKDFIGIGFFWSLAMTIHFQTILTLPVLLVALVSRRPGVKQGLLFLLFLALPFIPLLIFDLKFDWYNSKSVYWYLTKGQYKIWVPNRWLTYAGEYWPKTWSYIIGGYQMIGGLLMSLISILTLMSLRQWKKHVLFLLVAIVFVLEVILFRSYRGERFVYYSFFAHGTVIILSAWVVQRVLSINKWIGAILFLMLVGGSLMQVGENMQQATIVSYTRVASVKNALYQGFPNQKFALYGCKHTGFLSAYALSYLIYRDGMNDGNGTKIGVCFEGDPIETRVLLTEELLVKDPVWYDKSALKVHKETLEWWIDSPPDYFPWLYD</sequence>
<keyword evidence="1" id="KW-0472">Membrane</keyword>
<keyword evidence="1" id="KW-1133">Transmembrane helix</keyword>
<feature type="transmembrane region" description="Helical" evidence="1">
    <location>
        <begin position="292"/>
        <end position="310"/>
    </location>
</feature>
<feature type="transmembrane region" description="Helical" evidence="1">
    <location>
        <begin position="114"/>
        <end position="133"/>
    </location>
</feature>
<evidence type="ECO:0000256" key="1">
    <source>
        <dbReference type="SAM" id="Phobius"/>
    </source>
</evidence>
<name>A0A0G1CNI6_9BACT</name>
<feature type="transmembrane region" description="Helical" evidence="1">
    <location>
        <begin position="342"/>
        <end position="360"/>
    </location>
</feature>
<feature type="transmembrane region" description="Helical" evidence="1">
    <location>
        <begin position="317"/>
        <end position="336"/>
    </location>
</feature>
<protein>
    <recommendedName>
        <fullName evidence="4">Glycosyltransferase RgtA/B/C/D-like domain-containing protein</fullName>
    </recommendedName>
</protein>
<evidence type="ECO:0008006" key="4">
    <source>
        <dbReference type="Google" id="ProtNLM"/>
    </source>
</evidence>
<feature type="transmembrane region" description="Helical" evidence="1">
    <location>
        <begin position="87"/>
        <end position="107"/>
    </location>
</feature>
<dbReference type="EMBL" id="LCFD01000002">
    <property type="protein sequence ID" value="KKS87330.1"/>
    <property type="molecule type" value="Genomic_DNA"/>
</dbReference>
<evidence type="ECO:0000313" key="2">
    <source>
        <dbReference type="EMBL" id="KKS87330.1"/>
    </source>
</evidence>
<organism evidence="2 3">
    <name type="scientific">Candidatus Gottesmanbacteria bacterium GW2011_GWB1_43_11</name>
    <dbReference type="NCBI Taxonomy" id="1618446"/>
    <lineage>
        <taxon>Bacteria</taxon>
        <taxon>Candidatus Gottesmaniibacteriota</taxon>
    </lineage>
</organism>
<gene>
    <name evidence="2" type="ORF">UV61_C0002G0051</name>
</gene>
<comment type="caution">
    <text evidence="2">The sequence shown here is derived from an EMBL/GenBank/DDBJ whole genome shotgun (WGS) entry which is preliminary data.</text>
</comment>
<accession>A0A0G1CNI6</accession>
<feature type="transmembrane region" description="Helical" evidence="1">
    <location>
        <begin position="168"/>
        <end position="193"/>
    </location>
</feature>
<dbReference type="Proteomes" id="UP000034050">
    <property type="component" value="Unassembled WGS sequence"/>
</dbReference>